<name>A0A2Y9A7Q7_9MICO</name>
<gene>
    <name evidence="2" type="ORF">SAMN05216184_104106</name>
</gene>
<evidence type="ECO:0008006" key="4">
    <source>
        <dbReference type="Google" id="ProtNLM"/>
    </source>
</evidence>
<keyword evidence="3" id="KW-1185">Reference proteome</keyword>
<dbReference type="EMBL" id="UETB01000004">
    <property type="protein sequence ID" value="SSA40390.1"/>
    <property type="molecule type" value="Genomic_DNA"/>
</dbReference>
<dbReference type="Proteomes" id="UP000250222">
    <property type="component" value="Unassembled WGS sequence"/>
</dbReference>
<dbReference type="Pfam" id="PF25209">
    <property type="entry name" value="Phage_capsid_4"/>
    <property type="match status" value="1"/>
</dbReference>
<evidence type="ECO:0000313" key="3">
    <source>
        <dbReference type="Proteomes" id="UP000250222"/>
    </source>
</evidence>
<dbReference type="OrthoDB" id="3830856at2"/>
<organism evidence="2 3">
    <name type="scientific">Georgenia satyanarayanai</name>
    <dbReference type="NCBI Taxonomy" id="860221"/>
    <lineage>
        <taxon>Bacteria</taxon>
        <taxon>Bacillati</taxon>
        <taxon>Actinomycetota</taxon>
        <taxon>Actinomycetes</taxon>
        <taxon>Micrococcales</taxon>
        <taxon>Bogoriellaceae</taxon>
        <taxon>Georgenia</taxon>
    </lineage>
</organism>
<dbReference type="RefSeq" id="WP_110852033.1">
    <property type="nucleotide sequence ID" value="NZ_QKLZ01000004.1"/>
</dbReference>
<protein>
    <recommendedName>
        <fullName evidence="4">Mu-like prophage major head subunit gpT</fullName>
    </recommendedName>
</protein>
<evidence type="ECO:0000313" key="2">
    <source>
        <dbReference type="EMBL" id="SSA40390.1"/>
    </source>
</evidence>
<feature type="region of interest" description="Disordered" evidence="1">
    <location>
        <begin position="324"/>
        <end position="343"/>
    </location>
</feature>
<accession>A0A2Y9A7Q7</accession>
<evidence type="ECO:0000256" key="1">
    <source>
        <dbReference type="SAM" id="MobiDB-lite"/>
    </source>
</evidence>
<proteinExistence type="predicted"/>
<dbReference type="AlphaFoldDB" id="A0A2Y9A7Q7"/>
<reference evidence="2 3" key="1">
    <citation type="submission" date="2016-10" db="EMBL/GenBank/DDBJ databases">
        <authorList>
            <person name="Cai Z."/>
        </authorList>
    </citation>
    <scope>NUCLEOTIDE SEQUENCE [LARGE SCALE GENOMIC DNA]</scope>
    <source>
        <strain evidence="2 3">CGMCC 1.10826</strain>
    </source>
</reference>
<sequence>MSSSIINVGESFGLTDAGTLLGASPTQRRQYSPKRAQAIVEAAAMWGRAWDGSERAALLVREALSTSDLFRSVTGDVLDRELLAAYRAQTPQWAGFATRTTVRNFKPKKLVDLLGGRTALERVPELTEYPEAVHDTREYQIEVAKFGRRFGFSWEASINDDLDELQRIPSNFAAAAGITEDVTALERLVVPATGAPNPEFFKADNGNAPEAKVLDHANLGAAITKVSTREDDEGNLVPPDGGLVLVVGPAQEMTARQILNATEIRTVTGNKTVVEPNPLRNVSIRLEVNRRIKGLAWFVLPEPNGPRPAIAVAFLRGHETPDIRIKNDAGNRPGGGSIDPTEGSFNEDGVFYRVRHVVGSANVDPIHTYAATGQA</sequence>